<comment type="caution">
    <text evidence="2">The sequence shown here is derived from an EMBL/GenBank/DDBJ whole genome shotgun (WGS) entry which is preliminary data.</text>
</comment>
<dbReference type="Pfam" id="PF05097">
    <property type="entry name" value="DUF688"/>
    <property type="match status" value="1"/>
</dbReference>
<feature type="compositionally biased region" description="Polar residues" evidence="1">
    <location>
        <begin position="32"/>
        <end position="46"/>
    </location>
</feature>
<feature type="region of interest" description="Disordered" evidence="1">
    <location>
        <begin position="1"/>
        <end position="64"/>
    </location>
</feature>
<reference evidence="2" key="2">
    <citation type="journal article" date="2023" name="Int. J. Mol. Sci.">
        <title>De Novo Assembly and Annotation of 11 Diverse Shrub Willow (Salix) Genomes Reveals Novel Gene Organization in Sex-Linked Regions.</title>
        <authorList>
            <person name="Hyden B."/>
            <person name="Feng K."/>
            <person name="Yates T.B."/>
            <person name="Jawdy S."/>
            <person name="Cereghino C."/>
            <person name="Smart L.B."/>
            <person name="Muchero W."/>
        </authorList>
    </citation>
    <scope>NUCLEOTIDE SEQUENCE</scope>
    <source>
        <tissue evidence="2">Shoot tip</tissue>
    </source>
</reference>
<dbReference type="PANTHER" id="PTHR34371:SF2">
    <property type="entry name" value="DUF688 FAMILY PROTEIN"/>
    <property type="match status" value="1"/>
</dbReference>
<dbReference type="PANTHER" id="PTHR34371">
    <property type="entry name" value="OS01G0551000 PROTEIN"/>
    <property type="match status" value="1"/>
</dbReference>
<feature type="compositionally biased region" description="Basic and acidic residues" evidence="1">
    <location>
        <begin position="50"/>
        <end position="62"/>
    </location>
</feature>
<name>A0A9Q0P1G1_SALPP</name>
<accession>A0A9Q0P1G1</accession>
<evidence type="ECO:0000313" key="2">
    <source>
        <dbReference type="EMBL" id="KAJ6679843.1"/>
    </source>
</evidence>
<dbReference type="Proteomes" id="UP001151532">
    <property type="component" value="Chromosome 14"/>
</dbReference>
<dbReference type="EMBL" id="JAPFFK010000020">
    <property type="protein sequence ID" value="KAJ6679843.1"/>
    <property type="molecule type" value="Genomic_DNA"/>
</dbReference>
<evidence type="ECO:0000313" key="3">
    <source>
        <dbReference type="Proteomes" id="UP001151532"/>
    </source>
</evidence>
<protein>
    <submittedName>
        <fullName evidence="2">DUF688 FAMILY PROTEIN</fullName>
    </submittedName>
</protein>
<evidence type="ECO:0000256" key="1">
    <source>
        <dbReference type="SAM" id="MobiDB-lite"/>
    </source>
</evidence>
<dbReference type="OrthoDB" id="1934555at2759"/>
<dbReference type="AlphaFoldDB" id="A0A9Q0P1G1"/>
<gene>
    <name evidence="2" type="ORF">OIU79_019557</name>
</gene>
<sequence>MAPEADDEPSFTPPRLLLIPKPHAYGPRQSPERSGTLTPPLHSSASVPFRWEEEPGKPREHCPTLISRTHGLSTKSAWSYLRGC</sequence>
<keyword evidence="3" id="KW-1185">Reference proteome</keyword>
<reference evidence="2" key="1">
    <citation type="submission" date="2022-11" db="EMBL/GenBank/DDBJ databases">
        <authorList>
            <person name="Hyden B.L."/>
            <person name="Feng K."/>
            <person name="Yates T."/>
            <person name="Jawdy S."/>
            <person name="Smart L.B."/>
            <person name="Muchero W."/>
        </authorList>
    </citation>
    <scope>NUCLEOTIDE SEQUENCE</scope>
    <source>
        <tissue evidence="2">Shoot tip</tissue>
    </source>
</reference>
<organism evidence="2 3">
    <name type="scientific">Salix purpurea</name>
    <name type="common">Purple osier willow</name>
    <dbReference type="NCBI Taxonomy" id="77065"/>
    <lineage>
        <taxon>Eukaryota</taxon>
        <taxon>Viridiplantae</taxon>
        <taxon>Streptophyta</taxon>
        <taxon>Embryophyta</taxon>
        <taxon>Tracheophyta</taxon>
        <taxon>Spermatophyta</taxon>
        <taxon>Magnoliopsida</taxon>
        <taxon>eudicotyledons</taxon>
        <taxon>Gunneridae</taxon>
        <taxon>Pentapetalae</taxon>
        <taxon>rosids</taxon>
        <taxon>fabids</taxon>
        <taxon>Malpighiales</taxon>
        <taxon>Salicaceae</taxon>
        <taxon>Saliceae</taxon>
        <taxon>Salix</taxon>
    </lineage>
</organism>
<dbReference type="InterPro" id="IPR007789">
    <property type="entry name" value="DUF688"/>
</dbReference>
<proteinExistence type="predicted"/>